<dbReference type="FunFam" id="1.10.287.130:FF:000038">
    <property type="entry name" value="Sensory transduction histidine kinase"/>
    <property type="match status" value="1"/>
</dbReference>
<dbReference type="InterPro" id="IPR036890">
    <property type="entry name" value="HATPase_C_sf"/>
</dbReference>
<keyword evidence="11" id="KW-0067">ATP-binding</keyword>
<dbReference type="InterPro" id="IPR005467">
    <property type="entry name" value="His_kinase_dom"/>
</dbReference>
<evidence type="ECO:0000256" key="11">
    <source>
        <dbReference type="ARBA" id="ARBA00022840"/>
    </source>
</evidence>
<feature type="domain" description="Histidine kinase" evidence="19">
    <location>
        <begin position="373"/>
        <end position="593"/>
    </location>
</feature>
<dbReference type="OrthoDB" id="229369at2"/>
<dbReference type="InterPro" id="IPR003661">
    <property type="entry name" value="HisK_dim/P_dom"/>
</dbReference>
<accession>A0A1I3GS75</accession>
<evidence type="ECO:0000256" key="1">
    <source>
        <dbReference type="ARBA" id="ARBA00000085"/>
    </source>
</evidence>
<keyword evidence="25" id="KW-1185">Reference proteome</keyword>
<comment type="subcellular location">
    <subcellularLocation>
        <location evidence="2">Cell inner membrane</location>
        <topology evidence="2">Multi-pass membrane protein</topology>
    </subcellularLocation>
</comment>
<proteinExistence type="predicted"/>
<feature type="domain" description="HPt" evidence="23">
    <location>
        <begin position="769"/>
        <end position="865"/>
    </location>
</feature>
<dbReference type="EMBL" id="FOQD01000007">
    <property type="protein sequence ID" value="SFI26273.1"/>
    <property type="molecule type" value="Genomic_DNA"/>
</dbReference>
<dbReference type="Proteomes" id="UP000199518">
    <property type="component" value="Unassembled WGS sequence"/>
</dbReference>
<dbReference type="Gene3D" id="1.20.120.160">
    <property type="entry name" value="HPT domain"/>
    <property type="match status" value="1"/>
</dbReference>
<evidence type="ECO:0000256" key="2">
    <source>
        <dbReference type="ARBA" id="ARBA00004429"/>
    </source>
</evidence>
<dbReference type="SUPFAM" id="SSF47384">
    <property type="entry name" value="Homodimeric domain of signal transducing histidine kinase"/>
    <property type="match status" value="1"/>
</dbReference>
<dbReference type="InterPro" id="IPR008207">
    <property type="entry name" value="Sig_transdc_His_kin_Hpt_dom"/>
</dbReference>
<reference evidence="25" key="1">
    <citation type="submission" date="2016-10" db="EMBL/GenBank/DDBJ databases">
        <authorList>
            <person name="Varghese N."/>
            <person name="Submissions S."/>
        </authorList>
    </citation>
    <scope>NUCLEOTIDE SEQUENCE [LARGE SCALE GENOMIC DNA]</scope>
    <source>
        <strain evidence="25">DSM 26348</strain>
    </source>
</reference>
<dbReference type="GO" id="GO:0005886">
    <property type="term" value="C:plasma membrane"/>
    <property type="evidence" value="ECO:0007669"/>
    <property type="project" value="UniProtKB-SubCell"/>
</dbReference>
<dbReference type="SUPFAM" id="SSF47226">
    <property type="entry name" value="Histidine-containing phosphotransfer domain, HPT domain"/>
    <property type="match status" value="1"/>
</dbReference>
<dbReference type="Pfam" id="PF00072">
    <property type="entry name" value="Response_reg"/>
    <property type="match status" value="1"/>
</dbReference>
<comment type="catalytic activity">
    <reaction evidence="1">
        <text>ATP + protein L-histidine = ADP + protein N-phospho-L-histidine.</text>
        <dbReference type="EC" id="2.7.13.3"/>
    </reaction>
</comment>
<evidence type="ECO:0000256" key="13">
    <source>
        <dbReference type="ARBA" id="ARBA00023012"/>
    </source>
</evidence>
<dbReference type="Gene3D" id="3.30.450.20">
    <property type="entry name" value="PAS domain"/>
    <property type="match status" value="1"/>
</dbReference>
<dbReference type="PROSITE" id="PS50110">
    <property type="entry name" value="RESPONSE_REGULATORY"/>
    <property type="match status" value="1"/>
</dbReference>
<dbReference type="SMART" id="SM00388">
    <property type="entry name" value="HisKA"/>
    <property type="match status" value="1"/>
</dbReference>
<keyword evidence="14 18" id="KW-0472">Membrane</keyword>
<dbReference type="Gene3D" id="3.40.50.2300">
    <property type="match status" value="1"/>
</dbReference>
<dbReference type="PROSITE" id="PS50894">
    <property type="entry name" value="HPT"/>
    <property type="match status" value="1"/>
</dbReference>
<dbReference type="InterPro" id="IPR001789">
    <property type="entry name" value="Sig_transdc_resp-reg_receiver"/>
</dbReference>
<dbReference type="Pfam" id="PF00989">
    <property type="entry name" value="PAS"/>
    <property type="match status" value="1"/>
</dbReference>
<dbReference type="CDD" id="cd16922">
    <property type="entry name" value="HATPase_EvgS-ArcB-TorS-like"/>
    <property type="match status" value="1"/>
</dbReference>
<dbReference type="InterPro" id="IPR003594">
    <property type="entry name" value="HATPase_dom"/>
</dbReference>
<evidence type="ECO:0000256" key="17">
    <source>
        <dbReference type="PROSITE-ProRule" id="PRU00169"/>
    </source>
</evidence>
<dbReference type="SUPFAM" id="SSF55874">
    <property type="entry name" value="ATPase domain of HSP90 chaperone/DNA topoisomerase II/histidine kinase"/>
    <property type="match status" value="1"/>
</dbReference>
<dbReference type="AlphaFoldDB" id="A0A1I3GS75"/>
<dbReference type="GO" id="GO:0005524">
    <property type="term" value="F:ATP binding"/>
    <property type="evidence" value="ECO:0007669"/>
    <property type="project" value="UniProtKB-KW"/>
</dbReference>
<feature type="transmembrane region" description="Helical" evidence="18">
    <location>
        <begin position="69"/>
        <end position="88"/>
    </location>
</feature>
<keyword evidence="15" id="KW-0131">Cell cycle</keyword>
<keyword evidence="10" id="KW-0418">Kinase</keyword>
<keyword evidence="4" id="KW-1003">Cell membrane</keyword>
<keyword evidence="5" id="KW-0997">Cell inner membrane</keyword>
<dbReference type="InterPro" id="IPR011006">
    <property type="entry name" value="CheY-like_superfamily"/>
</dbReference>
<evidence type="ECO:0000259" key="22">
    <source>
        <dbReference type="PROSITE" id="PS50113"/>
    </source>
</evidence>
<keyword evidence="9" id="KW-0547">Nucleotide-binding</keyword>
<evidence type="ECO:0000256" key="15">
    <source>
        <dbReference type="ARBA" id="ARBA00023306"/>
    </source>
</evidence>
<dbReference type="Gene3D" id="3.30.565.10">
    <property type="entry name" value="Histidine kinase-like ATPase, C-terminal domain"/>
    <property type="match status" value="1"/>
</dbReference>
<evidence type="ECO:0000256" key="4">
    <source>
        <dbReference type="ARBA" id="ARBA00022475"/>
    </source>
</evidence>
<dbReference type="NCBIfam" id="TIGR00229">
    <property type="entry name" value="sensory_box"/>
    <property type="match status" value="1"/>
</dbReference>
<dbReference type="RefSeq" id="WP_092049925.1">
    <property type="nucleotide sequence ID" value="NZ_FOQD01000007.1"/>
</dbReference>
<evidence type="ECO:0000256" key="10">
    <source>
        <dbReference type="ARBA" id="ARBA00022777"/>
    </source>
</evidence>
<dbReference type="InterPro" id="IPR036641">
    <property type="entry name" value="HPT_dom_sf"/>
</dbReference>
<feature type="modified residue" description="Phosphohistidine" evidence="16">
    <location>
        <position position="808"/>
    </location>
</feature>
<dbReference type="Pfam" id="PF02518">
    <property type="entry name" value="HATPase_c"/>
    <property type="match status" value="1"/>
</dbReference>
<dbReference type="GO" id="GO:0006355">
    <property type="term" value="P:regulation of DNA-templated transcription"/>
    <property type="evidence" value="ECO:0007669"/>
    <property type="project" value="InterPro"/>
</dbReference>
<evidence type="ECO:0000256" key="8">
    <source>
        <dbReference type="ARBA" id="ARBA00022692"/>
    </source>
</evidence>
<gene>
    <name evidence="24" type="ORF">SAMN05421753_107108</name>
</gene>
<dbReference type="InterPro" id="IPR013767">
    <property type="entry name" value="PAS_fold"/>
</dbReference>
<keyword evidence="13" id="KW-0902">Two-component regulatory system</keyword>
<evidence type="ECO:0000256" key="3">
    <source>
        <dbReference type="ARBA" id="ARBA00012438"/>
    </source>
</evidence>
<evidence type="ECO:0000256" key="9">
    <source>
        <dbReference type="ARBA" id="ARBA00022741"/>
    </source>
</evidence>
<evidence type="ECO:0000313" key="24">
    <source>
        <dbReference type="EMBL" id="SFI26273.1"/>
    </source>
</evidence>
<feature type="domain" description="PAS" evidence="21">
    <location>
        <begin position="227"/>
        <end position="301"/>
    </location>
</feature>
<dbReference type="PROSITE" id="PS50109">
    <property type="entry name" value="HIS_KIN"/>
    <property type="match status" value="1"/>
</dbReference>
<dbReference type="FunFam" id="3.30.565.10:FF:000010">
    <property type="entry name" value="Sensor histidine kinase RcsC"/>
    <property type="match status" value="1"/>
</dbReference>
<dbReference type="CDD" id="cd00082">
    <property type="entry name" value="HisKA"/>
    <property type="match status" value="1"/>
</dbReference>
<sequence length="865" mass="95521">MISHSQISSESQLSVRSREILTNRYTAIAQRTDRMFAWLMLVQWVALILWAWQDSAYTWWGANRTIHPHLWLAIFGGGLTASLPILLARRAPGTRATRHVIAIAQITFSTLFIHISGGRIETHFHVFVSLAFLAAYRDWRVLVTATIVVLLDHVIRGTFWPQSVFGVIAVSPWRWVEHAAWVLFEDAVLMFTIGRNLQDMEENASQTAELQLKHGELERSANALGLAMQRTQAIIEGALDGVVQLDSTGRITGWNRQAEKIFGWPMDDALGQPLIQLTIPAADRDSVQQGLDRSRKVVAGEAAAERFEVSGQRQNGQVFPVELSIVSCASETGTAYCLFVRDITTRRQAEADLRRARDHAEAASEAKSQFLANVSHEIRTPLNGILGFADLIIRKPNATRETVNEYLRTIKQCGEHLLSLINDILDISKIEAGHLEVTALPCSPYEIVAGVMSVLRVKAQDKGISLEYYWNGDIPETIVTDPGRVRQLLINLVNNAVKFTLKGGVWVEARYDKRTGQLEFAVRDSGIGIPAEKLDQIFQPFVQVDNSITRHFEGTGLGLSICRRIVFALGGDIRVDSTPGQGSTFTATVNAQVPETAKWHSGVSSDLIRSRTKETPTDASALAGLRVLIVEDGETNRRLISAILEDVDIHVSMAENGAVGLQMASQLPFDVILMDMQMPVMDGYTAAGRMRSAGVMAPIIALTAHAMQGDAEKCFAAGCSDYLPKPIREAELLRKVAQVAGVTGTVSTPELITPPTDRRARIQSTLPLGRPRFRAIVRQFGERLHAELDQMENALAAADYPQLARQAHWLRGTGGTAGFDAFTRPAQTLEMHAQQQQGDQAQQVLQQIREIADLIELPESEEVPV</sequence>
<dbReference type="InterPro" id="IPR004358">
    <property type="entry name" value="Sig_transdc_His_kin-like_C"/>
</dbReference>
<evidence type="ECO:0000256" key="5">
    <source>
        <dbReference type="ARBA" id="ARBA00022519"/>
    </source>
</evidence>
<evidence type="ECO:0000256" key="16">
    <source>
        <dbReference type="PROSITE-ProRule" id="PRU00110"/>
    </source>
</evidence>
<keyword evidence="7" id="KW-0808">Transferase</keyword>
<feature type="modified residue" description="4-aspartylphosphate" evidence="17">
    <location>
        <position position="675"/>
    </location>
</feature>
<dbReference type="SMART" id="SM00091">
    <property type="entry name" value="PAS"/>
    <property type="match status" value="1"/>
</dbReference>
<dbReference type="InterPro" id="IPR035965">
    <property type="entry name" value="PAS-like_dom_sf"/>
</dbReference>
<dbReference type="Pfam" id="PF01627">
    <property type="entry name" value="Hpt"/>
    <property type="match status" value="1"/>
</dbReference>
<feature type="transmembrane region" description="Helical" evidence="18">
    <location>
        <begin position="100"/>
        <end position="117"/>
    </location>
</feature>
<evidence type="ECO:0000259" key="23">
    <source>
        <dbReference type="PROSITE" id="PS50894"/>
    </source>
</evidence>
<evidence type="ECO:0000259" key="21">
    <source>
        <dbReference type="PROSITE" id="PS50112"/>
    </source>
</evidence>
<evidence type="ECO:0000256" key="6">
    <source>
        <dbReference type="ARBA" id="ARBA00022553"/>
    </source>
</evidence>
<dbReference type="Pfam" id="PF00512">
    <property type="entry name" value="HisKA"/>
    <property type="match status" value="1"/>
</dbReference>
<dbReference type="PROSITE" id="PS50113">
    <property type="entry name" value="PAC"/>
    <property type="match status" value="1"/>
</dbReference>
<organism evidence="24 25">
    <name type="scientific">Planctomicrobium piriforme</name>
    <dbReference type="NCBI Taxonomy" id="1576369"/>
    <lineage>
        <taxon>Bacteria</taxon>
        <taxon>Pseudomonadati</taxon>
        <taxon>Planctomycetota</taxon>
        <taxon>Planctomycetia</taxon>
        <taxon>Planctomycetales</taxon>
        <taxon>Planctomycetaceae</taxon>
        <taxon>Planctomicrobium</taxon>
    </lineage>
</organism>
<dbReference type="InterPro" id="IPR000014">
    <property type="entry name" value="PAS"/>
</dbReference>
<dbReference type="STRING" id="1576369.SAMN05421753_107108"/>
<evidence type="ECO:0000313" key="25">
    <source>
        <dbReference type="Proteomes" id="UP000199518"/>
    </source>
</evidence>
<feature type="transmembrane region" description="Helical" evidence="18">
    <location>
        <begin position="35"/>
        <end position="53"/>
    </location>
</feature>
<protein>
    <recommendedName>
        <fullName evidence="3">histidine kinase</fullName>
        <ecNumber evidence="3">2.7.13.3</ecNumber>
    </recommendedName>
</protein>
<dbReference type="InterPro" id="IPR000700">
    <property type="entry name" value="PAS-assoc_C"/>
</dbReference>
<keyword evidence="6 17" id="KW-0597">Phosphoprotein</keyword>
<dbReference type="SUPFAM" id="SSF55785">
    <property type="entry name" value="PYP-like sensor domain (PAS domain)"/>
    <property type="match status" value="1"/>
</dbReference>
<dbReference type="GO" id="GO:0000155">
    <property type="term" value="F:phosphorelay sensor kinase activity"/>
    <property type="evidence" value="ECO:0007669"/>
    <property type="project" value="InterPro"/>
</dbReference>
<evidence type="ECO:0000256" key="7">
    <source>
        <dbReference type="ARBA" id="ARBA00022679"/>
    </source>
</evidence>
<dbReference type="SMART" id="SM00387">
    <property type="entry name" value="HATPase_c"/>
    <property type="match status" value="1"/>
</dbReference>
<evidence type="ECO:0000259" key="19">
    <source>
        <dbReference type="PROSITE" id="PS50109"/>
    </source>
</evidence>
<feature type="domain" description="Response regulatory" evidence="20">
    <location>
        <begin position="626"/>
        <end position="740"/>
    </location>
</feature>
<dbReference type="PRINTS" id="PR00344">
    <property type="entry name" value="BCTRLSENSOR"/>
</dbReference>
<dbReference type="CDD" id="cd17546">
    <property type="entry name" value="REC_hyHK_CKI1_RcsC-like"/>
    <property type="match status" value="1"/>
</dbReference>
<dbReference type="SMART" id="SM00448">
    <property type="entry name" value="REC"/>
    <property type="match status" value="1"/>
</dbReference>
<evidence type="ECO:0000256" key="12">
    <source>
        <dbReference type="ARBA" id="ARBA00022989"/>
    </source>
</evidence>
<evidence type="ECO:0000259" key="20">
    <source>
        <dbReference type="PROSITE" id="PS50110"/>
    </source>
</evidence>
<dbReference type="PANTHER" id="PTHR43047">
    <property type="entry name" value="TWO-COMPONENT HISTIDINE PROTEIN KINASE"/>
    <property type="match status" value="1"/>
</dbReference>
<evidence type="ECO:0000256" key="14">
    <source>
        <dbReference type="ARBA" id="ARBA00023136"/>
    </source>
</evidence>
<feature type="domain" description="PAC" evidence="22">
    <location>
        <begin position="305"/>
        <end position="355"/>
    </location>
</feature>
<keyword evidence="8 18" id="KW-0812">Transmembrane</keyword>
<name>A0A1I3GS75_9PLAN</name>
<dbReference type="CDD" id="cd00130">
    <property type="entry name" value="PAS"/>
    <property type="match status" value="1"/>
</dbReference>
<dbReference type="SUPFAM" id="SSF52172">
    <property type="entry name" value="CheY-like"/>
    <property type="match status" value="1"/>
</dbReference>
<dbReference type="Gene3D" id="1.10.287.130">
    <property type="match status" value="1"/>
</dbReference>
<keyword evidence="12 18" id="KW-1133">Transmembrane helix</keyword>
<evidence type="ECO:0000256" key="18">
    <source>
        <dbReference type="SAM" id="Phobius"/>
    </source>
</evidence>
<dbReference type="PROSITE" id="PS50112">
    <property type="entry name" value="PAS"/>
    <property type="match status" value="1"/>
</dbReference>
<dbReference type="PANTHER" id="PTHR43047:SF64">
    <property type="entry name" value="HISTIDINE KINASE CONTAINING CHEY-HOMOLOGOUS RECEIVER DOMAIN AND PAS DOMAIN-RELATED"/>
    <property type="match status" value="1"/>
</dbReference>
<dbReference type="EC" id="2.7.13.3" evidence="3"/>
<dbReference type="InterPro" id="IPR036097">
    <property type="entry name" value="HisK_dim/P_sf"/>
</dbReference>